<keyword evidence="1" id="KW-1133">Transmembrane helix</keyword>
<organism evidence="2 3">
    <name type="scientific">Candidatus Woesebacteria bacterium RIFCSPHIGHO2_01_FULL_40_22</name>
    <dbReference type="NCBI Taxonomy" id="1802499"/>
    <lineage>
        <taxon>Bacteria</taxon>
        <taxon>Candidatus Woeseibacteriota</taxon>
    </lineage>
</organism>
<keyword evidence="1" id="KW-0472">Membrane</keyword>
<reference evidence="2 3" key="1">
    <citation type="journal article" date="2016" name="Nat. Commun.">
        <title>Thousands of microbial genomes shed light on interconnected biogeochemical processes in an aquifer system.</title>
        <authorList>
            <person name="Anantharaman K."/>
            <person name="Brown C.T."/>
            <person name="Hug L.A."/>
            <person name="Sharon I."/>
            <person name="Castelle C.J."/>
            <person name="Probst A.J."/>
            <person name="Thomas B.C."/>
            <person name="Singh A."/>
            <person name="Wilkins M.J."/>
            <person name="Karaoz U."/>
            <person name="Brodie E.L."/>
            <person name="Williams K.H."/>
            <person name="Hubbard S.S."/>
            <person name="Banfield J.F."/>
        </authorList>
    </citation>
    <scope>NUCLEOTIDE SEQUENCE [LARGE SCALE GENOMIC DNA]</scope>
</reference>
<evidence type="ECO:0000313" key="3">
    <source>
        <dbReference type="Proteomes" id="UP000179221"/>
    </source>
</evidence>
<evidence type="ECO:0000313" key="2">
    <source>
        <dbReference type="EMBL" id="OGM25817.1"/>
    </source>
</evidence>
<gene>
    <name evidence="2" type="ORF">A2628_00670</name>
</gene>
<evidence type="ECO:0008006" key="4">
    <source>
        <dbReference type="Google" id="ProtNLM"/>
    </source>
</evidence>
<dbReference type="EMBL" id="MGGL01000019">
    <property type="protein sequence ID" value="OGM25817.1"/>
    <property type="molecule type" value="Genomic_DNA"/>
</dbReference>
<accession>A0A1F7YER5</accession>
<sequence length="267" mass="30463">MQINQITLGTMNRDFLSASLDAKPSRLNQIVKNITEHFRKIIVYMKASSLRLFSIITRLTTRPRVESGYETDAERRENFNLNRKLPKRKLRLVYFVIVIILIVGAYALLRRSAAKALARKTNLKISDTRIQNVPTVVIGKDFDFDAINVDKKKVRIKFALVQAERKSQIKVKGEERSISGDQDYLLLRIELTNDTTEKLAFATVDYVRLKADDDKLFAPDFHNGNVVIDPLSVRKDLLAFVVNKSGKSFMLSVGELSGEKQVVEVKF</sequence>
<evidence type="ECO:0000256" key="1">
    <source>
        <dbReference type="SAM" id="Phobius"/>
    </source>
</evidence>
<keyword evidence="1" id="KW-0812">Transmembrane</keyword>
<comment type="caution">
    <text evidence="2">The sequence shown here is derived from an EMBL/GenBank/DDBJ whole genome shotgun (WGS) entry which is preliminary data.</text>
</comment>
<feature type="transmembrane region" description="Helical" evidence="1">
    <location>
        <begin position="92"/>
        <end position="109"/>
    </location>
</feature>
<dbReference type="Proteomes" id="UP000179221">
    <property type="component" value="Unassembled WGS sequence"/>
</dbReference>
<proteinExistence type="predicted"/>
<dbReference type="AlphaFoldDB" id="A0A1F7YER5"/>
<protein>
    <recommendedName>
        <fullName evidence="4">DUF4352 domain-containing protein</fullName>
    </recommendedName>
</protein>
<name>A0A1F7YER5_9BACT</name>